<evidence type="ECO:0008006" key="3">
    <source>
        <dbReference type="Google" id="ProtNLM"/>
    </source>
</evidence>
<gene>
    <name evidence="1" type="ORF">HOLleu_12049</name>
</gene>
<evidence type="ECO:0000313" key="1">
    <source>
        <dbReference type="EMBL" id="KAJ8041277.1"/>
    </source>
</evidence>
<name>A0A9Q1H9U9_HOLLE</name>
<dbReference type="AlphaFoldDB" id="A0A9Q1H9U9"/>
<proteinExistence type="predicted"/>
<accession>A0A9Q1H9U9</accession>
<protein>
    <recommendedName>
        <fullName evidence="3">Reverse transcriptase domain-containing protein</fullName>
    </recommendedName>
</protein>
<dbReference type="EMBL" id="JAIZAY010000005">
    <property type="protein sequence ID" value="KAJ8041277.1"/>
    <property type="molecule type" value="Genomic_DNA"/>
</dbReference>
<organism evidence="1 2">
    <name type="scientific">Holothuria leucospilota</name>
    <name type="common">Black long sea cucumber</name>
    <name type="synonym">Mertensiothuria leucospilota</name>
    <dbReference type="NCBI Taxonomy" id="206669"/>
    <lineage>
        <taxon>Eukaryota</taxon>
        <taxon>Metazoa</taxon>
        <taxon>Echinodermata</taxon>
        <taxon>Eleutherozoa</taxon>
        <taxon>Echinozoa</taxon>
        <taxon>Holothuroidea</taxon>
        <taxon>Aspidochirotacea</taxon>
        <taxon>Aspidochirotida</taxon>
        <taxon>Holothuriidae</taxon>
        <taxon>Holothuria</taxon>
    </lineage>
</organism>
<evidence type="ECO:0000313" key="2">
    <source>
        <dbReference type="Proteomes" id="UP001152320"/>
    </source>
</evidence>
<keyword evidence="2" id="KW-1185">Reference proteome</keyword>
<reference evidence="1" key="1">
    <citation type="submission" date="2021-10" db="EMBL/GenBank/DDBJ databases">
        <title>Tropical sea cucumber genome reveals ecological adaptation and Cuvierian tubules defense mechanism.</title>
        <authorList>
            <person name="Chen T."/>
        </authorList>
    </citation>
    <scope>NUCLEOTIDE SEQUENCE</scope>
    <source>
        <strain evidence="1">Nanhai2018</strain>
        <tissue evidence="1">Muscle</tissue>
    </source>
</reference>
<dbReference type="OrthoDB" id="445826at2759"/>
<comment type="caution">
    <text evidence="1">The sequence shown here is derived from an EMBL/GenBank/DDBJ whole genome shotgun (WGS) entry which is preliminary data.</text>
</comment>
<dbReference type="Proteomes" id="UP001152320">
    <property type="component" value="Chromosome 5"/>
</dbReference>
<sequence length="152" mass="17053">MIHQNRLINTLSLRIGIRGVALQWFKSYLLDRTQFVSSETAYSASKPLPPGSVLGPVLFSIYTMPTKDIASIMFNTVSMPTTSGKIFHTILMILTAINVLQKCIGLNEIMSLNYLQHNEKTELLNLMSPRHNSIHGAYQLKLMAPCLPINFC</sequence>